<sequence length="86" mass="9554">MDVPADAMSGLRILQVYFINVKLFSYSSKFSGNLSAGQCQDDEMDVPADAMSDARRSHKSFSSYLWLPYSSAIGDPDPDPLKKFKP</sequence>
<proteinExistence type="predicted"/>
<keyword evidence="2" id="KW-1185">Reference proteome</keyword>
<name>A0ACC2MBB0_PERAE</name>
<comment type="caution">
    <text evidence="1">The sequence shown here is derived from an EMBL/GenBank/DDBJ whole genome shotgun (WGS) entry which is preliminary data.</text>
</comment>
<evidence type="ECO:0000313" key="1">
    <source>
        <dbReference type="EMBL" id="KAJ8643077.1"/>
    </source>
</evidence>
<evidence type="ECO:0000313" key="2">
    <source>
        <dbReference type="Proteomes" id="UP001234297"/>
    </source>
</evidence>
<dbReference type="Proteomes" id="UP001234297">
    <property type="component" value="Chromosome 2"/>
</dbReference>
<reference evidence="1 2" key="1">
    <citation type="journal article" date="2022" name="Hortic Res">
        <title>A haplotype resolved chromosomal level avocado genome allows analysis of novel avocado genes.</title>
        <authorList>
            <person name="Nath O."/>
            <person name="Fletcher S.J."/>
            <person name="Hayward A."/>
            <person name="Shaw L.M."/>
            <person name="Masouleh A.K."/>
            <person name="Furtado A."/>
            <person name="Henry R.J."/>
            <person name="Mitter N."/>
        </authorList>
    </citation>
    <scope>NUCLEOTIDE SEQUENCE [LARGE SCALE GENOMIC DNA]</scope>
    <source>
        <strain evidence="2">cv. Hass</strain>
    </source>
</reference>
<organism evidence="1 2">
    <name type="scientific">Persea americana</name>
    <name type="common">Avocado</name>
    <dbReference type="NCBI Taxonomy" id="3435"/>
    <lineage>
        <taxon>Eukaryota</taxon>
        <taxon>Viridiplantae</taxon>
        <taxon>Streptophyta</taxon>
        <taxon>Embryophyta</taxon>
        <taxon>Tracheophyta</taxon>
        <taxon>Spermatophyta</taxon>
        <taxon>Magnoliopsida</taxon>
        <taxon>Magnoliidae</taxon>
        <taxon>Laurales</taxon>
        <taxon>Lauraceae</taxon>
        <taxon>Persea</taxon>
    </lineage>
</organism>
<protein>
    <submittedName>
        <fullName evidence="1">Uncharacterized protein</fullName>
    </submittedName>
</protein>
<accession>A0ACC2MBB0</accession>
<gene>
    <name evidence="1" type="ORF">MRB53_004825</name>
</gene>
<dbReference type="EMBL" id="CM056810">
    <property type="protein sequence ID" value="KAJ8643077.1"/>
    <property type="molecule type" value="Genomic_DNA"/>
</dbReference>